<dbReference type="EMBL" id="SMOL01000402">
    <property type="protein sequence ID" value="KAB2614979.1"/>
    <property type="molecule type" value="Genomic_DNA"/>
</dbReference>
<reference evidence="1 2" key="1">
    <citation type="submission" date="2019-09" db="EMBL/GenBank/DDBJ databases">
        <authorList>
            <person name="Ou C."/>
        </authorList>
    </citation>
    <scope>NUCLEOTIDE SEQUENCE [LARGE SCALE GENOMIC DNA]</scope>
    <source>
        <strain evidence="1">S2</strain>
        <tissue evidence="1">Leaf</tissue>
    </source>
</reference>
<dbReference type="Proteomes" id="UP000327157">
    <property type="component" value="Chromosome 3"/>
</dbReference>
<dbReference type="AlphaFoldDB" id="A0A5N5GHH1"/>
<evidence type="ECO:0000313" key="1">
    <source>
        <dbReference type="EMBL" id="KAB2614979.1"/>
    </source>
</evidence>
<organism evidence="1 2">
    <name type="scientific">Pyrus ussuriensis x Pyrus communis</name>
    <dbReference type="NCBI Taxonomy" id="2448454"/>
    <lineage>
        <taxon>Eukaryota</taxon>
        <taxon>Viridiplantae</taxon>
        <taxon>Streptophyta</taxon>
        <taxon>Embryophyta</taxon>
        <taxon>Tracheophyta</taxon>
        <taxon>Spermatophyta</taxon>
        <taxon>Magnoliopsida</taxon>
        <taxon>eudicotyledons</taxon>
        <taxon>Gunneridae</taxon>
        <taxon>Pentapetalae</taxon>
        <taxon>rosids</taxon>
        <taxon>fabids</taxon>
        <taxon>Rosales</taxon>
        <taxon>Rosaceae</taxon>
        <taxon>Amygdaloideae</taxon>
        <taxon>Maleae</taxon>
        <taxon>Pyrus</taxon>
    </lineage>
</organism>
<comment type="caution">
    <text evidence="1">The sequence shown here is derived from an EMBL/GenBank/DDBJ whole genome shotgun (WGS) entry which is preliminary data.</text>
</comment>
<name>A0A5N5GHH1_9ROSA</name>
<reference evidence="1 2" key="3">
    <citation type="submission" date="2019-11" db="EMBL/GenBank/DDBJ databases">
        <title>A de novo genome assembly of a pear dwarfing rootstock.</title>
        <authorList>
            <person name="Wang F."/>
            <person name="Wang J."/>
            <person name="Li S."/>
            <person name="Zhang Y."/>
            <person name="Fang M."/>
            <person name="Ma L."/>
            <person name="Zhao Y."/>
            <person name="Jiang S."/>
        </authorList>
    </citation>
    <scope>NUCLEOTIDE SEQUENCE [LARGE SCALE GENOMIC DNA]</scope>
    <source>
        <strain evidence="1">S2</strain>
        <tissue evidence="1">Leaf</tissue>
    </source>
</reference>
<keyword evidence="2" id="KW-1185">Reference proteome</keyword>
<reference evidence="2" key="2">
    <citation type="submission" date="2019-10" db="EMBL/GenBank/DDBJ databases">
        <title>A de novo genome assembly of a pear dwarfing rootstock.</title>
        <authorList>
            <person name="Wang F."/>
            <person name="Wang J."/>
            <person name="Li S."/>
            <person name="Zhang Y."/>
            <person name="Fang M."/>
            <person name="Ma L."/>
            <person name="Zhao Y."/>
            <person name="Jiang S."/>
        </authorList>
    </citation>
    <scope>NUCLEOTIDE SEQUENCE [LARGE SCALE GENOMIC DNA]</scope>
</reference>
<sequence>MADSVLDSMKIQVGEGSCEGKEKDMRKGVLQIERYHHKQVPYFEDKSRADAHTKLRFNIGVLKMVLEELKKSIVGELSWKFNVLWDAECEGVPDAPEEED</sequence>
<accession>A0A5N5GHH1</accession>
<proteinExistence type="predicted"/>
<gene>
    <name evidence="1" type="ORF">D8674_021567</name>
</gene>
<protein>
    <submittedName>
        <fullName evidence="1">Uncharacterized protein</fullName>
    </submittedName>
</protein>
<evidence type="ECO:0000313" key="2">
    <source>
        <dbReference type="Proteomes" id="UP000327157"/>
    </source>
</evidence>